<gene>
    <name evidence="1" type="primary">BnaA08g13160D</name>
    <name evidence="1" type="ORF">GSBRNA2T00078744001</name>
</gene>
<accession>A0A078FIC1</accession>
<protein>
    <submittedName>
        <fullName evidence="1">BnaA08g13160D protein</fullName>
    </submittedName>
</protein>
<sequence>MSLEDIKNETVDLDFVFNLV</sequence>
<keyword evidence="2" id="KW-1185">Reference proteome</keyword>
<dbReference type="AlphaFoldDB" id="A0A078FIC1"/>
<dbReference type="EMBL" id="LK032041">
    <property type="protein sequence ID" value="CDY14185.1"/>
    <property type="molecule type" value="Genomic_DNA"/>
</dbReference>
<name>A0A078FIC1_BRANA</name>
<evidence type="ECO:0000313" key="2">
    <source>
        <dbReference type="Proteomes" id="UP000028999"/>
    </source>
</evidence>
<dbReference type="PaxDb" id="3708-A0A078FIC1"/>
<evidence type="ECO:0000313" key="1">
    <source>
        <dbReference type="EMBL" id="CDY14185.1"/>
    </source>
</evidence>
<dbReference type="Proteomes" id="UP000028999">
    <property type="component" value="Unassembled WGS sequence"/>
</dbReference>
<proteinExistence type="predicted"/>
<reference evidence="1 2" key="1">
    <citation type="journal article" date="2014" name="Science">
        <title>Plant genetics. Early allopolyploid evolution in the post-Neolithic Brassica napus oilseed genome.</title>
        <authorList>
            <person name="Chalhoub B."/>
            <person name="Denoeud F."/>
            <person name="Liu S."/>
            <person name="Parkin I.A."/>
            <person name="Tang H."/>
            <person name="Wang X."/>
            <person name="Chiquet J."/>
            <person name="Belcram H."/>
            <person name="Tong C."/>
            <person name="Samans B."/>
            <person name="Correa M."/>
            <person name="Da Silva C."/>
            <person name="Just J."/>
            <person name="Falentin C."/>
            <person name="Koh C.S."/>
            <person name="Le Clainche I."/>
            <person name="Bernard M."/>
            <person name="Bento P."/>
            <person name="Noel B."/>
            <person name="Labadie K."/>
            <person name="Alberti A."/>
            <person name="Charles M."/>
            <person name="Arnaud D."/>
            <person name="Guo H."/>
            <person name="Daviaud C."/>
            <person name="Alamery S."/>
            <person name="Jabbari K."/>
            <person name="Zhao M."/>
            <person name="Edger P.P."/>
            <person name="Chelaifa H."/>
            <person name="Tack D."/>
            <person name="Lassalle G."/>
            <person name="Mestiri I."/>
            <person name="Schnel N."/>
            <person name="Le Paslier M.C."/>
            <person name="Fan G."/>
            <person name="Renault V."/>
            <person name="Bayer P.E."/>
            <person name="Golicz A.A."/>
            <person name="Manoli S."/>
            <person name="Lee T.H."/>
            <person name="Thi V.H."/>
            <person name="Chalabi S."/>
            <person name="Hu Q."/>
            <person name="Fan C."/>
            <person name="Tollenaere R."/>
            <person name="Lu Y."/>
            <person name="Battail C."/>
            <person name="Shen J."/>
            <person name="Sidebottom C.H."/>
            <person name="Wang X."/>
            <person name="Canaguier A."/>
            <person name="Chauveau A."/>
            <person name="Berard A."/>
            <person name="Deniot G."/>
            <person name="Guan M."/>
            <person name="Liu Z."/>
            <person name="Sun F."/>
            <person name="Lim Y.P."/>
            <person name="Lyons E."/>
            <person name="Town C.D."/>
            <person name="Bancroft I."/>
            <person name="Wang X."/>
            <person name="Meng J."/>
            <person name="Ma J."/>
            <person name="Pires J.C."/>
            <person name="King G.J."/>
            <person name="Brunel D."/>
            <person name="Delourme R."/>
            <person name="Renard M."/>
            <person name="Aury J.M."/>
            <person name="Adams K.L."/>
            <person name="Batley J."/>
            <person name="Snowdon R.J."/>
            <person name="Tost J."/>
            <person name="Edwards D."/>
            <person name="Zhou Y."/>
            <person name="Hua W."/>
            <person name="Sharpe A.G."/>
            <person name="Paterson A.H."/>
            <person name="Guan C."/>
            <person name="Wincker P."/>
        </authorList>
    </citation>
    <scope>NUCLEOTIDE SEQUENCE [LARGE SCALE GENOMIC DNA]</scope>
    <source>
        <strain evidence="2">cv. Darmor-bzh</strain>
    </source>
</reference>
<organism evidence="1 2">
    <name type="scientific">Brassica napus</name>
    <name type="common">Rape</name>
    <dbReference type="NCBI Taxonomy" id="3708"/>
    <lineage>
        <taxon>Eukaryota</taxon>
        <taxon>Viridiplantae</taxon>
        <taxon>Streptophyta</taxon>
        <taxon>Embryophyta</taxon>
        <taxon>Tracheophyta</taxon>
        <taxon>Spermatophyta</taxon>
        <taxon>Magnoliopsida</taxon>
        <taxon>eudicotyledons</taxon>
        <taxon>Gunneridae</taxon>
        <taxon>Pentapetalae</taxon>
        <taxon>rosids</taxon>
        <taxon>malvids</taxon>
        <taxon>Brassicales</taxon>
        <taxon>Brassicaceae</taxon>
        <taxon>Brassiceae</taxon>
        <taxon>Brassica</taxon>
    </lineage>
</organism>